<dbReference type="SUPFAM" id="SSF51261">
    <property type="entry name" value="Duplicated hybrid motif"/>
    <property type="match status" value="1"/>
</dbReference>
<dbReference type="Gene3D" id="2.70.70.10">
    <property type="entry name" value="Glucose Permease (Domain IIA)"/>
    <property type="match status" value="1"/>
</dbReference>
<keyword evidence="1" id="KW-0812">Transmembrane</keyword>
<keyword evidence="1" id="KW-0472">Membrane</keyword>
<proteinExistence type="predicted"/>
<dbReference type="InterPro" id="IPR050570">
    <property type="entry name" value="Cell_wall_metabolism_enzyme"/>
</dbReference>
<gene>
    <name evidence="3" type="ORF">MNBD_GAMMA20-1140</name>
</gene>
<reference evidence="3" key="1">
    <citation type="submission" date="2018-06" db="EMBL/GenBank/DDBJ databases">
        <authorList>
            <person name="Zhirakovskaya E."/>
        </authorList>
    </citation>
    <scope>NUCLEOTIDE SEQUENCE</scope>
</reference>
<protein>
    <submittedName>
        <fullName evidence="3">Peptidase, M23/M37 family</fullName>
    </submittedName>
</protein>
<dbReference type="EMBL" id="UOFU01000153">
    <property type="protein sequence ID" value="VAW98760.1"/>
    <property type="molecule type" value="Genomic_DNA"/>
</dbReference>
<name>A0A3B1AB12_9ZZZZ</name>
<sequence>MNIIFVGKPGGRTRTVTVTRAAVILASVMAFVMAPSLLVLGGYWVAQKAAPPSQDELLMSVWQQEMLAQREEVAGAQRRAHENMDALALRLGGLQAKVIRLDALGERLTEVADLDKGEFDFSSKPAVGGPELASAPEAIPLPDFVQSLESLSRQLDDRANQLGLLETMLMSRNLQDAVFPAGRPIKRGWISSYYGMRTDPFSGRREHHKGMDFAGKAGSEVIAVGAGVVTWAGSRYGYGNLVEINHGKGYVTRYGHNETILVGMGDAVKKGQALAKMGSTGRSTGPHVHFEVHYKGQPVDPKKYILASR</sequence>
<feature type="domain" description="M23ase beta-sheet core" evidence="2">
    <location>
        <begin position="207"/>
        <end position="301"/>
    </location>
</feature>
<evidence type="ECO:0000256" key="1">
    <source>
        <dbReference type="SAM" id="Phobius"/>
    </source>
</evidence>
<dbReference type="PANTHER" id="PTHR21666:SF291">
    <property type="entry name" value="STAGE II SPORULATION PROTEIN Q"/>
    <property type="match status" value="1"/>
</dbReference>
<evidence type="ECO:0000259" key="2">
    <source>
        <dbReference type="Pfam" id="PF01551"/>
    </source>
</evidence>
<dbReference type="CDD" id="cd12797">
    <property type="entry name" value="M23_peptidase"/>
    <property type="match status" value="1"/>
</dbReference>
<dbReference type="FunFam" id="2.70.70.10:FF:000006">
    <property type="entry name" value="M23 family peptidase"/>
    <property type="match status" value="1"/>
</dbReference>
<dbReference type="GO" id="GO:0004222">
    <property type="term" value="F:metalloendopeptidase activity"/>
    <property type="evidence" value="ECO:0007669"/>
    <property type="project" value="TreeGrafter"/>
</dbReference>
<dbReference type="AlphaFoldDB" id="A0A3B1AB12"/>
<dbReference type="InterPro" id="IPR011055">
    <property type="entry name" value="Dup_hybrid_motif"/>
</dbReference>
<evidence type="ECO:0000313" key="3">
    <source>
        <dbReference type="EMBL" id="VAW98760.1"/>
    </source>
</evidence>
<keyword evidence="1" id="KW-1133">Transmembrane helix</keyword>
<organism evidence="3">
    <name type="scientific">hydrothermal vent metagenome</name>
    <dbReference type="NCBI Taxonomy" id="652676"/>
    <lineage>
        <taxon>unclassified sequences</taxon>
        <taxon>metagenomes</taxon>
        <taxon>ecological metagenomes</taxon>
    </lineage>
</organism>
<accession>A0A3B1AB12</accession>
<feature type="transmembrane region" description="Helical" evidence="1">
    <location>
        <begin position="21"/>
        <end position="46"/>
    </location>
</feature>
<dbReference type="PANTHER" id="PTHR21666">
    <property type="entry name" value="PEPTIDASE-RELATED"/>
    <property type="match status" value="1"/>
</dbReference>
<dbReference type="InterPro" id="IPR016047">
    <property type="entry name" value="M23ase_b-sheet_dom"/>
</dbReference>
<dbReference type="Pfam" id="PF01551">
    <property type="entry name" value="Peptidase_M23"/>
    <property type="match status" value="1"/>
</dbReference>